<dbReference type="Gene3D" id="2.30.30.320">
    <property type="entry name" value="DUF1653-like domain"/>
    <property type="match status" value="1"/>
</dbReference>
<dbReference type="InterPro" id="IPR023387">
    <property type="entry name" value="DUF1653-like_dom"/>
</dbReference>
<feature type="domain" description="DUF1653" evidence="1">
    <location>
        <begin position="22"/>
        <end position="83"/>
    </location>
</feature>
<protein>
    <submittedName>
        <fullName evidence="2">Uncharacterized protein conserved in bacteria</fullName>
    </submittedName>
</protein>
<dbReference type="AlphaFoldDB" id="A0A378IXQ0"/>
<dbReference type="RefSeq" id="WP_115176066.1">
    <property type="nucleotide sequence ID" value="NZ_UGNY01000001.1"/>
</dbReference>
<dbReference type="EMBL" id="UGNY01000001">
    <property type="protein sequence ID" value="STX39680.1"/>
    <property type="molecule type" value="Genomic_DNA"/>
</dbReference>
<reference evidence="2 3" key="1">
    <citation type="submission" date="2018-06" db="EMBL/GenBank/DDBJ databases">
        <authorList>
            <consortium name="Pathogen Informatics"/>
            <person name="Doyle S."/>
        </authorList>
    </citation>
    <scope>NUCLEOTIDE SEQUENCE [LARGE SCALE GENOMIC DNA]</scope>
    <source>
        <strain evidence="2 3">NCTC11978</strain>
    </source>
</reference>
<accession>A0A378IXQ0</accession>
<name>A0A378IXQ0_9GAMM</name>
<sequence>MHNFDTLKKTIDQAEQEVKIGGLYAHYRQPELLYKVLAIAINESTEEPCVVYQALYGDKLMWVRALSVWSEQVEHQGKTILRFILKE</sequence>
<dbReference type="InterPro" id="IPR037135">
    <property type="entry name" value="DUF1653-like_dom_sf"/>
</dbReference>
<evidence type="ECO:0000313" key="3">
    <source>
        <dbReference type="Proteomes" id="UP000254033"/>
    </source>
</evidence>
<dbReference type="Proteomes" id="UP000254033">
    <property type="component" value="Unassembled WGS sequence"/>
</dbReference>
<organism evidence="2 3">
    <name type="scientific">Legionella feeleii</name>
    <dbReference type="NCBI Taxonomy" id="453"/>
    <lineage>
        <taxon>Bacteria</taxon>
        <taxon>Pseudomonadati</taxon>
        <taxon>Pseudomonadota</taxon>
        <taxon>Gammaproteobacteria</taxon>
        <taxon>Legionellales</taxon>
        <taxon>Legionellaceae</taxon>
        <taxon>Legionella</taxon>
    </lineage>
</organism>
<evidence type="ECO:0000313" key="2">
    <source>
        <dbReference type="EMBL" id="STX39680.1"/>
    </source>
</evidence>
<evidence type="ECO:0000259" key="1">
    <source>
        <dbReference type="Pfam" id="PF07866"/>
    </source>
</evidence>
<gene>
    <name evidence="2" type="ORF">NCTC11978_02885</name>
</gene>
<dbReference type="Pfam" id="PF07866">
    <property type="entry name" value="DUF1653"/>
    <property type="match status" value="1"/>
</dbReference>
<proteinExistence type="predicted"/>